<protein>
    <submittedName>
        <fullName evidence="2">Uncharacterized protein</fullName>
    </submittedName>
</protein>
<dbReference type="AlphaFoldDB" id="A0A445CKA6"/>
<keyword evidence="3" id="KW-1185">Reference proteome</keyword>
<evidence type="ECO:0000313" key="2">
    <source>
        <dbReference type="EMBL" id="RYR51361.1"/>
    </source>
</evidence>
<reference evidence="2 3" key="1">
    <citation type="submission" date="2019-01" db="EMBL/GenBank/DDBJ databases">
        <title>Sequencing of cultivated peanut Arachis hypogaea provides insights into genome evolution and oil improvement.</title>
        <authorList>
            <person name="Chen X."/>
        </authorList>
    </citation>
    <scope>NUCLEOTIDE SEQUENCE [LARGE SCALE GENOMIC DNA]</scope>
    <source>
        <strain evidence="3">cv. Fuhuasheng</strain>
        <tissue evidence="2">Leaves</tissue>
    </source>
</reference>
<keyword evidence="1" id="KW-0732">Signal</keyword>
<accession>A0A445CKA6</accession>
<gene>
    <name evidence="2" type="ORF">Ahy_A06g026377</name>
</gene>
<proteinExistence type="predicted"/>
<sequence>MSLSLLIKLRVGGLLHCGVFYFIVERNCGCGHWLCRISKWILIGFRRWSLVPEIGAISSGGRDFDESLIDKLARFSMVLSSIFEDGKIGISPHLRSLLVYIRKCLPILVQLHKLGWCWHLHPTSDSRFLLDQQALSWLSFYPFNRSHAVVVAVTVNISSYCYWFHCEVLSRRVCHPYYIAPVV</sequence>
<comment type="caution">
    <text evidence="2">The sequence shown here is derived from an EMBL/GenBank/DDBJ whole genome shotgun (WGS) entry which is preliminary data.</text>
</comment>
<feature type="signal peptide" evidence="1">
    <location>
        <begin position="1"/>
        <end position="17"/>
    </location>
</feature>
<evidence type="ECO:0000256" key="1">
    <source>
        <dbReference type="SAM" id="SignalP"/>
    </source>
</evidence>
<dbReference type="EMBL" id="SDMP01000006">
    <property type="protein sequence ID" value="RYR51361.1"/>
    <property type="molecule type" value="Genomic_DNA"/>
</dbReference>
<feature type="chain" id="PRO_5019086990" evidence="1">
    <location>
        <begin position="18"/>
        <end position="183"/>
    </location>
</feature>
<evidence type="ECO:0000313" key="3">
    <source>
        <dbReference type="Proteomes" id="UP000289738"/>
    </source>
</evidence>
<organism evidence="2 3">
    <name type="scientific">Arachis hypogaea</name>
    <name type="common">Peanut</name>
    <dbReference type="NCBI Taxonomy" id="3818"/>
    <lineage>
        <taxon>Eukaryota</taxon>
        <taxon>Viridiplantae</taxon>
        <taxon>Streptophyta</taxon>
        <taxon>Embryophyta</taxon>
        <taxon>Tracheophyta</taxon>
        <taxon>Spermatophyta</taxon>
        <taxon>Magnoliopsida</taxon>
        <taxon>eudicotyledons</taxon>
        <taxon>Gunneridae</taxon>
        <taxon>Pentapetalae</taxon>
        <taxon>rosids</taxon>
        <taxon>fabids</taxon>
        <taxon>Fabales</taxon>
        <taxon>Fabaceae</taxon>
        <taxon>Papilionoideae</taxon>
        <taxon>50 kb inversion clade</taxon>
        <taxon>dalbergioids sensu lato</taxon>
        <taxon>Dalbergieae</taxon>
        <taxon>Pterocarpus clade</taxon>
        <taxon>Arachis</taxon>
    </lineage>
</organism>
<dbReference type="Proteomes" id="UP000289738">
    <property type="component" value="Chromosome A06"/>
</dbReference>
<name>A0A445CKA6_ARAHY</name>